<dbReference type="GO" id="GO:0016020">
    <property type="term" value="C:membrane"/>
    <property type="evidence" value="ECO:0007669"/>
    <property type="project" value="UniProtKB-SubCell"/>
</dbReference>
<evidence type="ECO:0000313" key="10">
    <source>
        <dbReference type="Proteomes" id="UP000078544"/>
    </source>
</evidence>
<reference evidence="9 10" key="1">
    <citation type="journal article" date="2016" name="Genome Biol. Evol.">
        <title>Divergent and convergent evolution of fungal pathogenicity.</title>
        <authorList>
            <person name="Shang Y."/>
            <person name="Xiao G."/>
            <person name="Zheng P."/>
            <person name="Cen K."/>
            <person name="Zhan S."/>
            <person name="Wang C."/>
        </authorList>
    </citation>
    <scope>NUCLEOTIDE SEQUENCE [LARGE SCALE GENOMIC DNA]</scope>
    <source>
        <strain evidence="9 10">RCEF 2490</strain>
    </source>
</reference>
<proteinExistence type="inferred from homology"/>
<feature type="transmembrane region" description="Helical" evidence="7">
    <location>
        <begin position="199"/>
        <end position="218"/>
    </location>
</feature>
<dbReference type="InterPro" id="IPR049326">
    <property type="entry name" value="Rhodopsin_dom_fungi"/>
</dbReference>
<dbReference type="PANTHER" id="PTHR33048:SF158">
    <property type="entry name" value="MEMBRANE PROTEIN PTH11-LIKE, PUTATIVE-RELATED"/>
    <property type="match status" value="1"/>
</dbReference>
<dbReference type="Pfam" id="PF20684">
    <property type="entry name" value="Fung_rhodopsin"/>
    <property type="match status" value="1"/>
</dbReference>
<evidence type="ECO:0000256" key="6">
    <source>
        <dbReference type="SAM" id="MobiDB-lite"/>
    </source>
</evidence>
<evidence type="ECO:0000256" key="7">
    <source>
        <dbReference type="SAM" id="Phobius"/>
    </source>
</evidence>
<evidence type="ECO:0000256" key="3">
    <source>
        <dbReference type="ARBA" id="ARBA00022989"/>
    </source>
</evidence>
<gene>
    <name evidence="9" type="ORF">AAL_02748</name>
</gene>
<feature type="compositionally biased region" description="Basic and acidic residues" evidence="6">
    <location>
        <begin position="315"/>
        <end position="324"/>
    </location>
</feature>
<dbReference type="OrthoDB" id="4940127at2759"/>
<keyword evidence="4 7" id="KW-0472">Membrane</keyword>
<feature type="transmembrane region" description="Helical" evidence="7">
    <location>
        <begin position="64"/>
        <end position="85"/>
    </location>
</feature>
<comment type="caution">
    <text evidence="9">The sequence shown here is derived from an EMBL/GenBank/DDBJ whole genome shotgun (WGS) entry which is preliminary data.</text>
</comment>
<feature type="domain" description="Rhodopsin" evidence="8">
    <location>
        <begin position="48"/>
        <end position="291"/>
    </location>
</feature>
<feature type="transmembrane region" description="Helical" evidence="7">
    <location>
        <begin position="144"/>
        <end position="166"/>
    </location>
</feature>
<dbReference type="Proteomes" id="UP000078544">
    <property type="component" value="Unassembled WGS sequence"/>
</dbReference>
<feature type="transmembrane region" description="Helical" evidence="7">
    <location>
        <begin position="27"/>
        <end position="52"/>
    </location>
</feature>
<evidence type="ECO:0000256" key="1">
    <source>
        <dbReference type="ARBA" id="ARBA00004141"/>
    </source>
</evidence>
<dbReference type="InterPro" id="IPR052337">
    <property type="entry name" value="SAT4-like"/>
</dbReference>
<feature type="region of interest" description="Disordered" evidence="6">
    <location>
        <begin position="404"/>
        <end position="424"/>
    </location>
</feature>
<feature type="transmembrane region" description="Helical" evidence="7">
    <location>
        <begin position="230"/>
        <end position="253"/>
    </location>
</feature>
<keyword evidence="3 7" id="KW-1133">Transmembrane helix</keyword>
<evidence type="ECO:0000256" key="5">
    <source>
        <dbReference type="ARBA" id="ARBA00038359"/>
    </source>
</evidence>
<keyword evidence="2 7" id="KW-0812">Transmembrane</keyword>
<comment type="similarity">
    <text evidence="5">Belongs to the SAT4 family.</text>
</comment>
<organism evidence="9 10">
    <name type="scientific">Moelleriella libera RCEF 2490</name>
    <dbReference type="NCBI Taxonomy" id="1081109"/>
    <lineage>
        <taxon>Eukaryota</taxon>
        <taxon>Fungi</taxon>
        <taxon>Dikarya</taxon>
        <taxon>Ascomycota</taxon>
        <taxon>Pezizomycotina</taxon>
        <taxon>Sordariomycetes</taxon>
        <taxon>Hypocreomycetidae</taxon>
        <taxon>Hypocreales</taxon>
        <taxon>Clavicipitaceae</taxon>
        <taxon>Moelleriella</taxon>
    </lineage>
</organism>
<dbReference type="STRING" id="1081109.A0A168EVU0"/>
<dbReference type="EMBL" id="AZGY01000004">
    <property type="protein sequence ID" value="KZZ99197.1"/>
    <property type="molecule type" value="Genomic_DNA"/>
</dbReference>
<evidence type="ECO:0000256" key="2">
    <source>
        <dbReference type="ARBA" id="ARBA00022692"/>
    </source>
</evidence>
<evidence type="ECO:0000256" key="4">
    <source>
        <dbReference type="ARBA" id="ARBA00023136"/>
    </source>
</evidence>
<dbReference type="PANTHER" id="PTHR33048">
    <property type="entry name" value="PTH11-LIKE INTEGRAL MEMBRANE PROTEIN (AFU_ORTHOLOGUE AFUA_5G11245)"/>
    <property type="match status" value="1"/>
</dbReference>
<keyword evidence="10" id="KW-1185">Reference proteome</keyword>
<feature type="transmembrane region" description="Helical" evidence="7">
    <location>
        <begin position="113"/>
        <end position="132"/>
    </location>
</feature>
<evidence type="ECO:0000259" key="8">
    <source>
        <dbReference type="Pfam" id="PF20684"/>
    </source>
</evidence>
<feature type="region of interest" description="Disordered" evidence="6">
    <location>
        <begin position="313"/>
        <end position="338"/>
    </location>
</feature>
<protein>
    <recommendedName>
        <fullName evidence="8">Rhodopsin domain-containing protein</fullName>
    </recommendedName>
</protein>
<sequence length="424" mass="46727">MEPDLWKIPGMAPPPGVIPNFDNPTSSSSVCLVVIAVTLPLMIVFLALRAYVRLRIARAPGTDDFLCFASAVIVITYCGIILSFLDNPVGPHQWDVPVAKVTPHFRKLNVASVVIYAVGCMAVKSTLLVLYLRIFSPHPYARAAVRGGLAFIIVFYIISVIVTLATCMPRSGEGGWTMLASPADKRCLEEDSRFTEAQGIVGALTDLYVWAVPMPLVAQLRLSTRRKLGVYGVFVAGFLACAVSITNAVYRFITVASDDGLWNEVPVYTLCVAELNIGIICACMPVVLVVFKGMARRANSWVTKLKFSTASASENKGDGAERDKQSRRHRPRTRETFGGLRSFMRKGRRANLEDSELALTQTAHGQVHTTVSANDDYHTHLHRVRVEGDDRNEHATKTWQLTRTSDRVEEEANGSAHQPMTELH</sequence>
<comment type="subcellular location">
    <subcellularLocation>
        <location evidence="1">Membrane</location>
        <topology evidence="1">Multi-pass membrane protein</topology>
    </subcellularLocation>
</comment>
<evidence type="ECO:0000313" key="9">
    <source>
        <dbReference type="EMBL" id="KZZ99197.1"/>
    </source>
</evidence>
<accession>A0A168EVU0</accession>
<dbReference type="AlphaFoldDB" id="A0A168EVU0"/>
<name>A0A168EVU0_9HYPO</name>
<feature type="transmembrane region" description="Helical" evidence="7">
    <location>
        <begin position="265"/>
        <end position="291"/>
    </location>
</feature>